<keyword evidence="2" id="KW-1185">Reference proteome</keyword>
<accession>A0ACB7NYZ1</accession>
<dbReference type="Proteomes" id="UP000724584">
    <property type="component" value="Unassembled WGS sequence"/>
</dbReference>
<organism evidence="1 2">
    <name type="scientific">Chaetomium tenue</name>
    <dbReference type="NCBI Taxonomy" id="1854479"/>
    <lineage>
        <taxon>Eukaryota</taxon>
        <taxon>Fungi</taxon>
        <taxon>Dikarya</taxon>
        <taxon>Ascomycota</taxon>
        <taxon>Pezizomycotina</taxon>
        <taxon>Sordariomycetes</taxon>
        <taxon>Sordariomycetidae</taxon>
        <taxon>Sordariales</taxon>
        <taxon>Chaetomiaceae</taxon>
        <taxon>Chaetomium</taxon>
    </lineage>
</organism>
<comment type="caution">
    <text evidence="1">The sequence shown here is derived from an EMBL/GenBank/DDBJ whole genome shotgun (WGS) entry which is preliminary data.</text>
</comment>
<dbReference type="EMBL" id="JAGIZQ010000006">
    <property type="protein sequence ID" value="KAH6622807.1"/>
    <property type="molecule type" value="Genomic_DNA"/>
</dbReference>
<sequence>MNLPPQGNHGVPGPPRPPGQGPPLDVLSEIRNMIKEELKQVPPSPTSPEVNVTKGPIQQPARMVVPNMSAPRPQPPPPFAPAPGPAPAPRGSPAQQAPNAPQFPRPPPGVQWDKPTPPRVQPPPGAVPDSPKELSAIDKKWGVLFDKDDVPTKRWEQVVRGIGNYLMDEFMPQNTLVVTPGKMAAFYSHHKLELEAFPFTEIFRGRQGAPPARLAELYQQLGCEYYLVPAEPKARPTVPGLTLAGWSRWMTLAMRAYPNEESQRLGMVVATLPINAAALFDIKPERLPKQISRHLLPERPDRQARVLLSSTLKAHLEATTQHPPRSPDKAPPAFIHLNPIDTDRERRIPRPLSPRTRYRPTELPSPPSSQAGDDDYHHRRRTTTDRDRDRDRDNRERTYRDPLAHLPPHASHPPLASSNRPAPPLARRRHSMSGGGPVVGGGVGGGRGEYHPERGHLPRSSSDSAMEGRRERGGSREGGREVRDRERDRDRDREREREREREMGRERPRDRDRERDRERERERERDREREREREVRLGGRESGREQRERPRERRSSSAAGFPERRGSSGMRKPPPVVVRNGRKSSRDRSGGGGLFSAKNALTFCRVGLSLLDG</sequence>
<evidence type="ECO:0000313" key="2">
    <source>
        <dbReference type="Proteomes" id="UP000724584"/>
    </source>
</evidence>
<name>A0ACB7NYZ1_9PEZI</name>
<protein>
    <submittedName>
        <fullName evidence="1">Uncharacterized protein</fullName>
    </submittedName>
</protein>
<evidence type="ECO:0000313" key="1">
    <source>
        <dbReference type="EMBL" id="KAH6622807.1"/>
    </source>
</evidence>
<proteinExistence type="predicted"/>
<reference evidence="1 2" key="1">
    <citation type="journal article" date="2021" name="Nat. Commun.">
        <title>Genetic determinants of endophytism in the Arabidopsis root mycobiome.</title>
        <authorList>
            <person name="Mesny F."/>
            <person name="Miyauchi S."/>
            <person name="Thiergart T."/>
            <person name="Pickel B."/>
            <person name="Atanasova L."/>
            <person name="Karlsson M."/>
            <person name="Huettel B."/>
            <person name="Barry K.W."/>
            <person name="Haridas S."/>
            <person name="Chen C."/>
            <person name="Bauer D."/>
            <person name="Andreopoulos W."/>
            <person name="Pangilinan J."/>
            <person name="LaButti K."/>
            <person name="Riley R."/>
            <person name="Lipzen A."/>
            <person name="Clum A."/>
            <person name="Drula E."/>
            <person name="Henrissat B."/>
            <person name="Kohler A."/>
            <person name="Grigoriev I.V."/>
            <person name="Martin F.M."/>
            <person name="Hacquard S."/>
        </authorList>
    </citation>
    <scope>NUCLEOTIDE SEQUENCE [LARGE SCALE GENOMIC DNA]</scope>
    <source>
        <strain evidence="1 2">MPI-SDFR-AT-0079</strain>
    </source>
</reference>
<gene>
    <name evidence="1" type="ORF">F5144DRAFT_495368</name>
</gene>